<dbReference type="AlphaFoldDB" id="A0A1M6RPC0"/>
<keyword evidence="1" id="KW-0732">Signal</keyword>
<sequence>MISFQKVLLLSFFFFCGLSMAQVQGSINYNVHIKDAKGRLIKDAQVEVFTRNVSWIKGGNGDFMLVFDSVEAPIAVSIAYKAKGYKTQNYNYESVPNSILELNIILEKGEDDKAEQKKLEILRATNGKYDKE</sequence>
<evidence type="ECO:0008006" key="4">
    <source>
        <dbReference type="Google" id="ProtNLM"/>
    </source>
</evidence>
<evidence type="ECO:0000313" key="2">
    <source>
        <dbReference type="EMBL" id="SHK34295.1"/>
    </source>
</evidence>
<dbReference type="Proteomes" id="UP000184364">
    <property type="component" value="Unassembled WGS sequence"/>
</dbReference>
<feature type="chain" id="PRO_5012274450" description="Carboxypeptidase regulatory-like domain-containing protein" evidence="1">
    <location>
        <begin position="22"/>
        <end position="132"/>
    </location>
</feature>
<dbReference type="OrthoDB" id="9837252at2"/>
<gene>
    <name evidence="2" type="ORF">SAMN05444267_100347</name>
</gene>
<keyword evidence="3" id="KW-1185">Reference proteome</keyword>
<accession>A0A1M6RPC0</accession>
<dbReference type="EMBL" id="FRAV01000003">
    <property type="protein sequence ID" value="SHK34295.1"/>
    <property type="molecule type" value="Genomic_DNA"/>
</dbReference>
<proteinExistence type="predicted"/>
<reference evidence="3" key="1">
    <citation type="submission" date="2016-11" db="EMBL/GenBank/DDBJ databases">
        <authorList>
            <person name="Varghese N."/>
            <person name="Submissions S."/>
        </authorList>
    </citation>
    <scope>NUCLEOTIDE SEQUENCE [LARGE SCALE GENOMIC DNA]</scope>
    <source>
        <strain evidence="3">DSM 26899</strain>
    </source>
</reference>
<feature type="signal peptide" evidence="1">
    <location>
        <begin position="1"/>
        <end position="21"/>
    </location>
</feature>
<dbReference type="RefSeq" id="WP_073290631.1">
    <property type="nucleotide sequence ID" value="NZ_FRAV01000003.1"/>
</dbReference>
<protein>
    <recommendedName>
        <fullName evidence="4">Carboxypeptidase regulatory-like domain-containing protein</fullName>
    </recommendedName>
</protein>
<organism evidence="2 3">
    <name type="scientific">Chryseobacterium polytrichastri</name>
    <dbReference type="NCBI Taxonomy" id="1302687"/>
    <lineage>
        <taxon>Bacteria</taxon>
        <taxon>Pseudomonadati</taxon>
        <taxon>Bacteroidota</taxon>
        <taxon>Flavobacteriia</taxon>
        <taxon>Flavobacteriales</taxon>
        <taxon>Weeksellaceae</taxon>
        <taxon>Chryseobacterium group</taxon>
        <taxon>Chryseobacterium</taxon>
    </lineage>
</organism>
<evidence type="ECO:0000313" key="3">
    <source>
        <dbReference type="Proteomes" id="UP000184364"/>
    </source>
</evidence>
<name>A0A1M6RPC0_9FLAO</name>
<evidence type="ECO:0000256" key="1">
    <source>
        <dbReference type="SAM" id="SignalP"/>
    </source>
</evidence>